<evidence type="ECO:0000313" key="12">
    <source>
        <dbReference type="Proteomes" id="UP000054559"/>
    </source>
</evidence>
<dbReference type="GO" id="GO:0003677">
    <property type="term" value="F:DNA binding"/>
    <property type="evidence" value="ECO:0007669"/>
    <property type="project" value="UniProtKB-KW"/>
</dbReference>
<protein>
    <recommendedName>
        <fullName evidence="3">DNA topoisomerase (ATP-hydrolyzing)</fullName>
        <ecNumber evidence="3">5.6.2.2</ecNumber>
    </recommendedName>
</protein>
<evidence type="ECO:0000256" key="6">
    <source>
        <dbReference type="ARBA" id="ARBA00023029"/>
    </source>
</evidence>
<feature type="compositionally biased region" description="Acidic residues" evidence="9">
    <location>
        <begin position="41"/>
        <end position="57"/>
    </location>
</feature>
<feature type="region of interest" description="Disordered" evidence="9">
    <location>
        <begin position="122"/>
        <end position="304"/>
    </location>
</feature>
<dbReference type="GO" id="GO:0000819">
    <property type="term" value="P:sister chromatid segregation"/>
    <property type="evidence" value="ECO:0007669"/>
    <property type="project" value="TreeGrafter"/>
</dbReference>
<name>A0A0J8U3I0_COCIT</name>
<keyword evidence="8" id="KW-0413">Isomerase</keyword>
<keyword evidence="7" id="KW-0238">DNA-binding</keyword>
<evidence type="ECO:0000256" key="7">
    <source>
        <dbReference type="ARBA" id="ARBA00023125"/>
    </source>
</evidence>
<dbReference type="GO" id="GO:0000712">
    <property type="term" value="P:resolution of meiotic recombination intermediates"/>
    <property type="evidence" value="ECO:0007669"/>
    <property type="project" value="TreeGrafter"/>
</dbReference>
<dbReference type="EMBL" id="DS268197">
    <property type="protein sequence ID" value="KMU81332.1"/>
    <property type="molecule type" value="Genomic_DNA"/>
</dbReference>
<accession>A0A0J8U3I0</accession>
<evidence type="ECO:0000256" key="4">
    <source>
        <dbReference type="ARBA" id="ARBA00022741"/>
    </source>
</evidence>
<keyword evidence="4" id="KW-0547">Nucleotide-binding</keyword>
<keyword evidence="5" id="KW-0067">ATP-binding</keyword>
<dbReference type="Proteomes" id="UP000054559">
    <property type="component" value="Unassembled WGS sequence"/>
</dbReference>
<dbReference type="Gene3D" id="1.10.268.10">
    <property type="entry name" value="Topoisomerase, domain 3"/>
    <property type="match status" value="1"/>
</dbReference>
<dbReference type="InterPro" id="IPR013757">
    <property type="entry name" value="Topo_IIA_A_a_sf"/>
</dbReference>
<evidence type="ECO:0000256" key="2">
    <source>
        <dbReference type="ARBA" id="ARBA00001946"/>
    </source>
</evidence>
<evidence type="ECO:0000256" key="1">
    <source>
        <dbReference type="ARBA" id="ARBA00000185"/>
    </source>
</evidence>
<evidence type="ECO:0000313" key="11">
    <source>
        <dbReference type="EMBL" id="KMU81332.1"/>
    </source>
</evidence>
<dbReference type="AlphaFoldDB" id="A0A0J8U3I0"/>
<dbReference type="SUPFAM" id="SSF56719">
    <property type="entry name" value="Type II DNA topoisomerase"/>
    <property type="match status" value="1"/>
</dbReference>
<dbReference type="STRING" id="454286.A0A0J8U3I0"/>
<gene>
    <name evidence="11" type="ORF">CISG_08743</name>
</gene>
<reference evidence="12" key="1">
    <citation type="journal article" date="2010" name="Genome Res.">
        <title>Population genomic sequencing of Coccidioides fungi reveals recent hybridization and transposon control.</title>
        <authorList>
            <person name="Neafsey D.E."/>
            <person name="Barker B.M."/>
            <person name="Sharpton T.J."/>
            <person name="Stajich J.E."/>
            <person name="Park D.J."/>
            <person name="Whiston E."/>
            <person name="Hung C.-Y."/>
            <person name="McMahan C."/>
            <person name="White J."/>
            <person name="Sykes S."/>
            <person name="Heiman D."/>
            <person name="Young S."/>
            <person name="Zeng Q."/>
            <person name="Abouelleil A."/>
            <person name="Aftuck L."/>
            <person name="Bessette D."/>
            <person name="Brown A."/>
            <person name="FitzGerald M."/>
            <person name="Lui A."/>
            <person name="Macdonald J.P."/>
            <person name="Priest M."/>
            <person name="Orbach M.J."/>
            <person name="Galgiani J.N."/>
            <person name="Kirkland T.N."/>
            <person name="Cole G.T."/>
            <person name="Birren B.W."/>
            <person name="Henn M.R."/>
            <person name="Taylor J.W."/>
            <person name="Rounsley S.D."/>
        </authorList>
    </citation>
    <scope>NUCLEOTIDE SEQUENCE [LARGE SCALE GENOMIC DNA]</scope>
    <source>
        <strain evidence="12">RMSCC 3703</strain>
    </source>
</reference>
<dbReference type="PANTHER" id="PTHR10169">
    <property type="entry name" value="DNA TOPOISOMERASE/GYRASE"/>
    <property type="match status" value="1"/>
</dbReference>
<evidence type="ECO:0000256" key="9">
    <source>
        <dbReference type="SAM" id="MobiDB-lite"/>
    </source>
</evidence>
<comment type="cofactor">
    <cofactor evidence="2">
        <name>Mg(2+)</name>
        <dbReference type="ChEBI" id="CHEBI:18420"/>
    </cofactor>
</comment>
<sequence>MIIDGKLVISKKRKAKLIEELKEKGFKPIPKAVDAAKEGENEPAVEEEEESEEDEQLSSDVFDYLLGMPLWSLTQERVEKLLRQIGDKELEIDALIKLSKEDLWKRDLDEFITEWRNQLEDEERRAKKARSYGRRTSTKLKTAGRAPAGKKRKALGDDDDSDFAPKAKKATVVNKVKPKGGLLDYLSKPAAKSKTKATRLDSTKEIESRFEQKPRGGYYISFSDSEDDKDDILSKETDEKARDPTRPPSPDIPAISDSDDYKPKPAKKATAVSKKAPKEHDDSDTEIVQRHASEQIAHPKAYRI</sequence>
<dbReference type="GO" id="GO:0003918">
    <property type="term" value="F:DNA topoisomerase type II (double strand cut, ATP-hydrolyzing) activity"/>
    <property type="evidence" value="ECO:0007669"/>
    <property type="project" value="UniProtKB-EC"/>
</dbReference>
<proteinExistence type="predicted"/>
<evidence type="ECO:0000256" key="3">
    <source>
        <dbReference type="ARBA" id="ARBA00012895"/>
    </source>
</evidence>
<evidence type="ECO:0000256" key="5">
    <source>
        <dbReference type="ARBA" id="ARBA00022840"/>
    </source>
</evidence>
<feature type="region of interest" description="Disordered" evidence="9">
    <location>
        <begin position="31"/>
        <end position="57"/>
    </location>
</feature>
<dbReference type="Pfam" id="PF00521">
    <property type="entry name" value="DNA_topoisoIV"/>
    <property type="match status" value="1"/>
</dbReference>
<feature type="compositionally biased region" description="Basic and acidic residues" evidence="9">
    <location>
        <begin position="231"/>
        <end position="245"/>
    </location>
</feature>
<dbReference type="GO" id="GO:0005634">
    <property type="term" value="C:nucleus"/>
    <property type="evidence" value="ECO:0007669"/>
    <property type="project" value="TreeGrafter"/>
</dbReference>
<organism evidence="11 12">
    <name type="scientific">Coccidioides immitis RMSCC 3703</name>
    <dbReference type="NCBI Taxonomy" id="454286"/>
    <lineage>
        <taxon>Eukaryota</taxon>
        <taxon>Fungi</taxon>
        <taxon>Dikarya</taxon>
        <taxon>Ascomycota</taxon>
        <taxon>Pezizomycotina</taxon>
        <taxon>Eurotiomycetes</taxon>
        <taxon>Eurotiomycetidae</taxon>
        <taxon>Onygenales</taxon>
        <taxon>Onygenaceae</taxon>
        <taxon>Coccidioides</taxon>
    </lineage>
</organism>
<dbReference type="GO" id="GO:0005524">
    <property type="term" value="F:ATP binding"/>
    <property type="evidence" value="ECO:0007669"/>
    <property type="project" value="UniProtKB-KW"/>
</dbReference>
<dbReference type="InterPro" id="IPR050634">
    <property type="entry name" value="DNA_Topoisomerase_II"/>
</dbReference>
<dbReference type="GO" id="GO:0006265">
    <property type="term" value="P:DNA topological change"/>
    <property type="evidence" value="ECO:0007669"/>
    <property type="project" value="InterPro"/>
</dbReference>
<dbReference type="InterPro" id="IPR013760">
    <property type="entry name" value="Topo_IIA-like_dom_sf"/>
</dbReference>
<dbReference type="InterPro" id="IPR002205">
    <property type="entry name" value="Topo_IIA_dom_A"/>
</dbReference>
<feature type="domain" description="Topo IIA-type catalytic" evidence="10">
    <location>
        <begin position="2"/>
        <end position="109"/>
    </location>
</feature>
<feature type="compositionally biased region" description="Basic and acidic residues" evidence="9">
    <location>
        <begin position="198"/>
        <end position="214"/>
    </location>
</feature>
<keyword evidence="6" id="KW-0799">Topoisomerase</keyword>
<dbReference type="PANTHER" id="PTHR10169:SF38">
    <property type="entry name" value="DNA TOPOISOMERASE 2"/>
    <property type="match status" value="1"/>
</dbReference>
<comment type="catalytic activity">
    <reaction evidence="1">
        <text>ATP-dependent breakage, passage and rejoining of double-stranded DNA.</text>
        <dbReference type="EC" id="5.6.2.2"/>
    </reaction>
</comment>
<evidence type="ECO:0000256" key="8">
    <source>
        <dbReference type="ARBA" id="ARBA00023235"/>
    </source>
</evidence>
<feature type="compositionally biased region" description="Basic residues" evidence="9">
    <location>
        <begin position="126"/>
        <end position="138"/>
    </location>
</feature>
<evidence type="ECO:0000259" key="10">
    <source>
        <dbReference type="Pfam" id="PF00521"/>
    </source>
</evidence>
<feature type="compositionally biased region" description="Basic and acidic residues" evidence="9">
    <location>
        <begin position="276"/>
        <end position="293"/>
    </location>
</feature>
<dbReference type="EC" id="5.6.2.2" evidence="3"/>